<evidence type="ECO:0000256" key="5">
    <source>
        <dbReference type="ARBA" id="ARBA00022723"/>
    </source>
</evidence>
<reference evidence="13" key="1">
    <citation type="submission" date="2007-11" db="EMBL/GenBank/DDBJ databases">
        <authorList>
            <person name="Fulton L."/>
            <person name="Clifton S."/>
            <person name="Fulton B."/>
            <person name="Xu J."/>
            <person name="Minx P."/>
            <person name="Pepin K.H."/>
            <person name="Johnson M."/>
            <person name="Thiruvilangam P."/>
            <person name="Bhonagiri V."/>
            <person name="Nash W.E."/>
            <person name="Mardis E.R."/>
            <person name="Wilson R.K."/>
        </authorList>
    </citation>
    <scope>NUCLEOTIDE SEQUENCE [LARGE SCALE GENOMIC DNA]</scope>
    <source>
        <strain evidence="13">DSM 1402</strain>
    </source>
</reference>
<gene>
    <name evidence="13" type="ORF">CLORAM_02226</name>
</gene>
<keyword evidence="3" id="KW-0515">Mutator protein</keyword>
<dbReference type="PANTHER" id="PTHR47707">
    <property type="entry name" value="8-OXO-DGTP DIPHOSPHATASE"/>
    <property type="match status" value="1"/>
</dbReference>
<dbReference type="RefSeq" id="WP_003537997.1">
    <property type="nucleotide sequence ID" value="NZ_CAXTKX010000018.1"/>
</dbReference>
<dbReference type="Pfam" id="PF14815">
    <property type="entry name" value="NUDIX_4"/>
    <property type="match status" value="1"/>
</dbReference>
<dbReference type="InterPro" id="IPR047127">
    <property type="entry name" value="MutT-like"/>
</dbReference>
<dbReference type="InterPro" id="IPR020476">
    <property type="entry name" value="Nudix_hydrolase"/>
</dbReference>
<dbReference type="GO" id="GO:0008413">
    <property type="term" value="F:8-oxo-7,8-dihydroguanosine triphosphate pyrophosphatase activity"/>
    <property type="evidence" value="ECO:0007669"/>
    <property type="project" value="TreeGrafter"/>
</dbReference>
<keyword evidence="8" id="KW-0460">Magnesium</keyword>
<organism evidence="13 14">
    <name type="scientific">Thomasclavelia ramosa DSM 1402</name>
    <dbReference type="NCBI Taxonomy" id="445974"/>
    <lineage>
        <taxon>Bacteria</taxon>
        <taxon>Bacillati</taxon>
        <taxon>Bacillota</taxon>
        <taxon>Erysipelotrichia</taxon>
        <taxon>Erysipelotrichales</taxon>
        <taxon>Coprobacillaceae</taxon>
        <taxon>Thomasclavelia</taxon>
    </lineage>
</organism>
<dbReference type="EMBL" id="ABFX02000008">
    <property type="protein sequence ID" value="EDS17442.1"/>
    <property type="molecule type" value="Genomic_DNA"/>
</dbReference>
<evidence type="ECO:0000256" key="9">
    <source>
        <dbReference type="ARBA" id="ARBA00023204"/>
    </source>
</evidence>
<comment type="cofactor">
    <cofactor evidence="1">
        <name>Mg(2+)</name>
        <dbReference type="ChEBI" id="CHEBI:18420"/>
    </cofactor>
</comment>
<proteinExistence type="inferred from homology"/>
<sequence length="134" mass="15531">MKTVKVVAAIIKKDNKILIASRKKGEFAGMFEFPGGKIEPGESGEQALIREIQEELETTIIIEEFFMNVNYKYPTFILDMDCYLCTLKDNHIKLNDHNSIRWISLDEQNINWIPADIQIFDTLKKRGILHDTNN</sequence>
<keyword evidence="9" id="KW-0234">DNA repair</keyword>
<evidence type="ECO:0000313" key="13">
    <source>
        <dbReference type="EMBL" id="EDS17442.1"/>
    </source>
</evidence>
<evidence type="ECO:0000256" key="11">
    <source>
        <dbReference type="ARBA" id="ARBA00038905"/>
    </source>
</evidence>
<dbReference type="GO" id="GO:0006281">
    <property type="term" value="P:DNA repair"/>
    <property type="evidence" value="ECO:0007669"/>
    <property type="project" value="UniProtKB-KW"/>
</dbReference>
<feature type="domain" description="Nudix hydrolase" evidence="12">
    <location>
        <begin position="1"/>
        <end position="125"/>
    </location>
</feature>
<dbReference type="Proteomes" id="UP000005798">
    <property type="component" value="Unassembled WGS sequence"/>
</dbReference>
<evidence type="ECO:0000256" key="2">
    <source>
        <dbReference type="ARBA" id="ARBA00005582"/>
    </source>
</evidence>
<dbReference type="AlphaFoldDB" id="B0N6K4"/>
<dbReference type="SUPFAM" id="SSF55811">
    <property type="entry name" value="Nudix"/>
    <property type="match status" value="1"/>
</dbReference>
<evidence type="ECO:0000313" key="14">
    <source>
        <dbReference type="Proteomes" id="UP000005798"/>
    </source>
</evidence>
<dbReference type="PANTHER" id="PTHR47707:SF1">
    <property type="entry name" value="NUDIX HYDROLASE FAMILY PROTEIN"/>
    <property type="match status" value="1"/>
</dbReference>
<dbReference type="GO" id="GO:0035539">
    <property type="term" value="F:8-oxo-7,8-dihydrodeoxyguanosine triphosphate pyrophosphatase activity"/>
    <property type="evidence" value="ECO:0007669"/>
    <property type="project" value="UniProtKB-EC"/>
</dbReference>
<dbReference type="PROSITE" id="PS51462">
    <property type="entry name" value="NUDIX"/>
    <property type="match status" value="1"/>
</dbReference>
<dbReference type="GO" id="GO:0044715">
    <property type="term" value="F:8-oxo-dGDP phosphatase activity"/>
    <property type="evidence" value="ECO:0007669"/>
    <property type="project" value="TreeGrafter"/>
</dbReference>
<comment type="catalytic activity">
    <reaction evidence="10">
        <text>8-oxo-dGTP + H2O = 8-oxo-dGMP + diphosphate + H(+)</text>
        <dbReference type="Rhea" id="RHEA:31575"/>
        <dbReference type="ChEBI" id="CHEBI:15377"/>
        <dbReference type="ChEBI" id="CHEBI:15378"/>
        <dbReference type="ChEBI" id="CHEBI:33019"/>
        <dbReference type="ChEBI" id="CHEBI:63224"/>
        <dbReference type="ChEBI" id="CHEBI:77896"/>
        <dbReference type="EC" id="3.6.1.55"/>
    </reaction>
</comment>
<dbReference type="CDD" id="cd03425">
    <property type="entry name" value="NUDIX_MutT_NudA_like"/>
    <property type="match status" value="1"/>
</dbReference>
<keyword evidence="5" id="KW-0479">Metal-binding</keyword>
<keyword evidence="14" id="KW-1185">Reference proteome</keyword>
<dbReference type="InterPro" id="IPR029119">
    <property type="entry name" value="MutY_C"/>
</dbReference>
<accession>B0N6K4</accession>
<evidence type="ECO:0000256" key="4">
    <source>
        <dbReference type="ARBA" id="ARBA00022705"/>
    </source>
</evidence>
<dbReference type="GO" id="GO:0046872">
    <property type="term" value="F:metal ion binding"/>
    <property type="evidence" value="ECO:0007669"/>
    <property type="project" value="UniProtKB-KW"/>
</dbReference>
<keyword evidence="7 13" id="KW-0378">Hydrolase</keyword>
<evidence type="ECO:0000256" key="6">
    <source>
        <dbReference type="ARBA" id="ARBA00022763"/>
    </source>
</evidence>
<evidence type="ECO:0000256" key="1">
    <source>
        <dbReference type="ARBA" id="ARBA00001946"/>
    </source>
</evidence>
<dbReference type="PRINTS" id="PR00502">
    <property type="entry name" value="NUDIXFAMILY"/>
</dbReference>
<protein>
    <recommendedName>
        <fullName evidence="11">8-oxo-dGTP diphosphatase</fullName>
        <ecNumber evidence="11">3.6.1.55</ecNumber>
    </recommendedName>
</protein>
<dbReference type="GO" id="GO:0044716">
    <property type="term" value="F:8-oxo-GDP phosphatase activity"/>
    <property type="evidence" value="ECO:0007669"/>
    <property type="project" value="TreeGrafter"/>
</dbReference>
<dbReference type="GO" id="GO:0006260">
    <property type="term" value="P:DNA replication"/>
    <property type="evidence" value="ECO:0007669"/>
    <property type="project" value="UniProtKB-KW"/>
</dbReference>
<dbReference type="Gene3D" id="3.90.79.10">
    <property type="entry name" value="Nucleoside Triphosphate Pyrophosphohydrolase"/>
    <property type="match status" value="1"/>
</dbReference>
<evidence type="ECO:0000256" key="3">
    <source>
        <dbReference type="ARBA" id="ARBA00022457"/>
    </source>
</evidence>
<keyword evidence="4" id="KW-0235">DNA replication</keyword>
<comment type="caution">
    <text evidence="13">The sequence shown here is derived from an EMBL/GenBank/DDBJ whole genome shotgun (WGS) entry which is preliminary data.</text>
</comment>
<evidence type="ECO:0000256" key="8">
    <source>
        <dbReference type="ARBA" id="ARBA00022842"/>
    </source>
</evidence>
<name>B0N6K4_9FIRM</name>
<dbReference type="EC" id="3.6.1.55" evidence="11"/>
<dbReference type="InterPro" id="IPR000086">
    <property type="entry name" value="NUDIX_hydrolase_dom"/>
</dbReference>
<dbReference type="HOGENOM" id="CLU_037162_19_1_9"/>
<dbReference type="eggNOG" id="COG1051">
    <property type="taxonomic scope" value="Bacteria"/>
</dbReference>
<evidence type="ECO:0000259" key="12">
    <source>
        <dbReference type="PROSITE" id="PS51462"/>
    </source>
</evidence>
<evidence type="ECO:0000256" key="7">
    <source>
        <dbReference type="ARBA" id="ARBA00022801"/>
    </source>
</evidence>
<keyword evidence="6" id="KW-0227">DNA damage</keyword>
<dbReference type="InterPro" id="IPR015797">
    <property type="entry name" value="NUDIX_hydrolase-like_dom_sf"/>
</dbReference>
<reference evidence="13" key="2">
    <citation type="submission" date="2014-06" db="EMBL/GenBank/DDBJ databases">
        <title>Draft genome sequence of Clostridium ramosum(DSM 1402).</title>
        <authorList>
            <person name="Sudarsanam P."/>
            <person name="Ley R."/>
            <person name="Guruge J."/>
            <person name="Turnbaugh P.J."/>
            <person name="Mahowald M."/>
            <person name="Liep D."/>
            <person name="Gordon J."/>
        </authorList>
    </citation>
    <scope>NUCLEOTIDE SEQUENCE</scope>
    <source>
        <strain evidence="13">DSM 1402</strain>
    </source>
</reference>
<comment type="similarity">
    <text evidence="2">Belongs to the Nudix hydrolase family.</text>
</comment>
<evidence type="ECO:0000256" key="10">
    <source>
        <dbReference type="ARBA" id="ARBA00035861"/>
    </source>
</evidence>